<reference evidence="2 3" key="1">
    <citation type="journal article" date="2016" name="Front. Microbiol.">
        <title>Comparative Genomics Analysis of Streptomyces Species Reveals Their Adaptation to the Marine Environment and Their Diversity at the Genomic Level.</title>
        <authorList>
            <person name="Tian X."/>
            <person name="Zhang Z."/>
            <person name="Yang T."/>
            <person name="Chen M."/>
            <person name="Li J."/>
            <person name="Chen F."/>
            <person name="Yang J."/>
            <person name="Li W."/>
            <person name="Zhang B."/>
            <person name="Zhang Z."/>
            <person name="Wu J."/>
            <person name="Zhang C."/>
            <person name="Long L."/>
            <person name="Xiao J."/>
        </authorList>
    </citation>
    <scope>NUCLEOTIDE SEQUENCE [LARGE SCALE GENOMIC DNA]</scope>
    <source>
        <strain evidence="2 3">SCSIO 10429</strain>
    </source>
</reference>
<sequence length="76" mass="8416">MRGPLARTACRPAVRSVPFRPRRLPPAAADRRTRPGVHTAPSPTTYERTCGPHAAIRTSTPRFTRHLPGGEKHEPQ</sequence>
<accession>A0A1E7KYJ0</accession>
<organism evidence="2 3">
    <name type="scientific">Streptomyces nanshensis</name>
    <dbReference type="NCBI Taxonomy" id="518642"/>
    <lineage>
        <taxon>Bacteria</taxon>
        <taxon>Bacillati</taxon>
        <taxon>Actinomycetota</taxon>
        <taxon>Actinomycetes</taxon>
        <taxon>Kitasatosporales</taxon>
        <taxon>Streptomycetaceae</taxon>
        <taxon>Streptomyces</taxon>
    </lineage>
</organism>
<gene>
    <name evidence="2" type="ORF">AN218_23850</name>
</gene>
<dbReference type="Proteomes" id="UP000176005">
    <property type="component" value="Unassembled WGS sequence"/>
</dbReference>
<evidence type="ECO:0000313" key="3">
    <source>
        <dbReference type="Proteomes" id="UP000176005"/>
    </source>
</evidence>
<dbReference type="AlphaFoldDB" id="A0A1E7KYJ0"/>
<keyword evidence="3" id="KW-1185">Reference proteome</keyword>
<evidence type="ECO:0000256" key="1">
    <source>
        <dbReference type="SAM" id="MobiDB-lite"/>
    </source>
</evidence>
<evidence type="ECO:0000313" key="2">
    <source>
        <dbReference type="EMBL" id="OEV08986.1"/>
    </source>
</evidence>
<name>A0A1E7KYJ0_9ACTN</name>
<comment type="caution">
    <text evidence="2">The sequence shown here is derived from an EMBL/GenBank/DDBJ whole genome shotgun (WGS) entry which is preliminary data.</text>
</comment>
<feature type="region of interest" description="Disordered" evidence="1">
    <location>
        <begin position="21"/>
        <end position="76"/>
    </location>
</feature>
<dbReference type="EMBL" id="LJGW01000387">
    <property type="protein sequence ID" value="OEV08986.1"/>
    <property type="molecule type" value="Genomic_DNA"/>
</dbReference>
<protein>
    <submittedName>
        <fullName evidence="2">Uncharacterized protein</fullName>
    </submittedName>
</protein>
<proteinExistence type="predicted"/>